<keyword evidence="2" id="KW-1185">Reference proteome</keyword>
<protein>
    <submittedName>
        <fullName evidence="1">Uncharacterized protein</fullName>
    </submittedName>
</protein>
<evidence type="ECO:0000313" key="1">
    <source>
        <dbReference type="EMBL" id="SIN62835.1"/>
    </source>
</evidence>
<dbReference type="RefSeq" id="WP_074204100.1">
    <property type="nucleotide sequence ID" value="NZ_FSQW01000001.1"/>
</dbReference>
<dbReference type="EMBL" id="FSQW01000001">
    <property type="protein sequence ID" value="SIN62835.1"/>
    <property type="molecule type" value="Genomic_DNA"/>
</dbReference>
<evidence type="ECO:0000313" key="2">
    <source>
        <dbReference type="Proteomes" id="UP000185192"/>
    </source>
</evidence>
<proteinExistence type="predicted"/>
<reference evidence="2" key="1">
    <citation type="submission" date="2016-11" db="EMBL/GenBank/DDBJ databases">
        <authorList>
            <person name="Varghese N."/>
            <person name="Submissions S."/>
        </authorList>
    </citation>
    <scope>NUCLEOTIDE SEQUENCE [LARGE SCALE GENOMIC DNA]</scope>
    <source>
        <strain evidence="2">DSM 22363</strain>
    </source>
</reference>
<sequence>MASLNISEFEAAQRNLVAALDGHSADEILICCEELQQASDDLRARSGGSDTSLSQEKISEIEELNLAARYRIRFLHDMCRARMFMIANQGDSQTYSPL</sequence>
<organism evidence="1 2">
    <name type="scientific">Parasphingorhabdus marina DSM 22363</name>
    <dbReference type="NCBI Taxonomy" id="1123272"/>
    <lineage>
        <taxon>Bacteria</taxon>
        <taxon>Pseudomonadati</taxon>
        <taxon>Pseudomonadota</taxon>
        <taxon>Alphaproteobacteria</taxon>
        <taxon>Sphingomonadales</taxon>
        <taxon>Sphingomonadaceae</taxon>
        <taxon>Parasphingorhabdus</taxon>
    </lineage>
</organism>
<dbReference type="AlphaFoldDB" id="A0A1N6CWH7"/>
<name>A0A1N6CWH7_9SPHN</name>
<dbReference type="STRING" id="1123272.SAMN02745824_1136"/>
<dbReference type="Proteomes" id="UP000185192">
    <property type="component" value="Unassembled WGS sequence"/>
</dbReference>
<gene>
    <name evidence="1" type="ORF">SAMN02745824_1136</name>
</gene>
<accession>A0A1N6CWH7</accession>